<reference evidence="2" key="1">
    <citation type="journal article" date="2010" name="Nature">
        <title>The Amphimedon queenslandica genome and the evolution of animal complexity.</title>
        <authorList>
            <person name="Srivastava M."/>
            <person name="Simakov O."/>
            <person name="Chapman J."/>
            <person name="Fahey B."/>
            <person name="Gauthier M.E."/>
            <person name="Mitros T."/>
            <person name="Richards G.S."/>
            <person name="Conaco C."/>
            <person name="Dacre M."/>
            <person name="Hellsten U."/>
            <person name="Larroux C."/>
            <person name="Putnam N.H."/>
            <person name="Stanke M."/>
            <person name="Adamska M."/>
            <person name="Darling A."/>
            <person name="Degnan S.M."/>
            <person name="Oakley T.H."/>
            <person name="Plachetzki D.C."/>
            <person name="Zhai Y."/>
            <person name="Adamski M."/>
            <person name="Calcino A."/>
            <person name="Cummins S.F."/>
            <person name="Goodstein D.M."/>
            <person name="Harris C."/>
            <person name="Jackson D.J."/>
            <person name="Leys S.P."/>
            <person name="Shu S."/>
            <person name="Woodcroft B.J."/>
            <person name="Vervoort M."/>
            <person name="Kosik K.S."/>
            <person name="Manning G."/>
            <person name="Degnan B.M."/>
            <person name="Rokhsar D.S."/>
        </authorList>
    </citation>
    <scope>NUCLEOTIDE SEQUENCE [LARGE SCALE GENOMIC DNA]</scope>
</reference>
<dbReference type="InterPro" id="IPR052133">
    <property type="entry name" value="Immune_Signaling-Apoptosis_Reg"/>
</dbReference>
<name>A0AAN0IV69_AMPQE</name>
<reference evidence="1" key="2">
    <citation type="submission" date="2024-06" db="UniProtKB">
        <authorList>
            <consortium name="EnsemblMetazoa"/>
        </authorList>
    </citation>
    <scope>IDENTIFICATION</scope>
</reference>
<proteinExistence type="predicted"/>
<dbReference type="PANTHER" id="PTHR12044">
    <property type="entry name" value="BCL2 INTERACTING MEDIATOR OF CELL DEATH"/>
    <property type="match status" value="1"/>
</dbReference>
<dbReference type="RefSeq" id="XP_019848634.1">
    <property type="nucleotide sequence ID" value="XM_019993075.1"/>
</dbReference>
<dbReference type="PANTHER" id="PTHR12044:SF14">
    <property type="entry name" value="MEIOTIC DOUBLE-STRANDED BREAK FORMATION PROTEIN 1"/>
    <property type="match status" value="1"/>
</dbReference>
<organism evidence="1 2">
    <name type="scientific">Amphimedon queenslandica</name>
    <name type="common">Sponge</name>
    <dbReference type="NCBI Taxonomy" id="400682"/>
    <lineage>
        <taxon>Eukaryota</taxon>
        <taxon>Metazoa</taxon>
        <taxon>Porifera</taxon>
        <taxon>Demospongiae</taxon>
        <taxon>Heteroscleromorpha</taxon>
        <taxon>Haplosclerida</taxon>
        <taxon>Niphatidae</taxon>
        <taxon>Amphimedon</taxon>
    </lineage>
</organism>
<evidence type="ECO:0000313" key="2">
    <source>
        <dbReference type="Proteomes" id="UP000007879"/>
    </source>
</evidence>
<dbReference type="GeneID" id="109580182"/>
<evidence type="ECO:0000313" key="1">
    <source>
        <dbReference type="EnsemblMetazoa" id="XP_019848634.1"/>
    </source>
</evidence>
<keyword evidence="2" id="KW-1185">Reference proteome</keyword>
<sequence length="719" mass="80222">MIYDFHVRPPVLHHTMEESRSVSLFTEGHSHHSAVWTVTGVSVPMVCLACVIDRLENRKQELTVRIDKILKELSLSTTYQEQQTPLMKMMASDLRITGHICNVVIGLLSDDQKTVVQESLQILTNIMRLHPRREVFQMILLKSIQQALTSCTYSSSIIGHLTLIGSILHKDSSLLMGISAERDKLIEYLVDGFMCQDEAVKSSLVYILVQVCSCKSQLIQMNVMEKICTHLSVSLASAQSHDLTLNLMGLAKMLTSNYSYLICLLKSDQPSLASKGSTFASALKRVLLSGDEVVQLLGVQCITSVISHYPQYVPSLLSVDIAEYLFEALSSDNIPLINSILSCLNLICLEDKFYTGCHVIYGYQPIIKVLKKSLETRNEENAKSCLTLLSIIFKRQPATVPLLSNEKDIADFLSVLHSAMVLNHFSSVNLFSSFLKNWQYHTVSIDIVIPHLALLLQFVDMSYNGSVTKSGTKAGEEVAPKELLVAVLMTFDSFAQLFQNRMSDANVEEVYVFLCLACQETLIPLTLATCTDVEHNITPLQNLFTVLVIVIHYGSNPEFVLLLAQSGLIELAMESRGLTVPDASPLMEQSALFIEELVFIIIQLNDNFDDSEAKILKETLHTALPHIKCTVNNLLNCLVQRRNVYPIELAVMQASILCLFYVFEVYGQLPVSRISLCSALSQYLSNNMNVHLLPVTTFKMLLALYALTRSSNSNPTGMT</sequence>
<dbReference type="InterPro" id="IPR016024">
    <property type="entry name" value="ARM-type_fold"/>
</dbReference>
<dbReference type="Gene3D" id="1.25.10.10">
    <property type="entry name" value="Leucine-rich Repeat Variant"/>
    <property type="match status" value="1"/>
</dbReference>
<dbReference type="SUPFAM" id="SSF48371">
    <property type="entry name" value="ARM repeat"/>
    <property type="match status" value="2"/>
</dbReference>
<dbReference type="Proteomes" id="UP000007879">
    <property type="component" value="Unassembled WGS sequence"/>
</dbReference>
<dbReference type="AlphaFoldDB" id="A0AAN0IV69"/>
<accession>A0AAN0IV69</accession>
<dbReference type="KEGG" id="aqu:109580182"/>
<dbReference type="InterPro" id="IPR011989">
    <property type="entry name" value="ARM-like"/>
</dbReference>
<dbReference type="EnsemblMetazoa" id="XM_019993075.1">
    <property type="protein sequence ID" value="XP_019848634.1"/>
    <property type="gene ID" value="LOC109580182"/>
</dbReference>
<protein>
    <submittedName>
        <fullName evidence="1">Uncharacterized protein</fullName>
    </submittedName>
</protein>